<keyword evidence="10" id="KW-1185">Reference proteome</keyword>
<feature type="transmembrane region" description="Helical" evidence="6">
    <location>
        <begin position="315"/>
        <end position="333"/>
    </location>
</feature>
<name>A0A7J4YNN4_9BACE</name>
<evidence type="ECO:0000313" key="7">
    <source>
        <dbReference type="EMBL" id="KAA5230016.1"/>
    </source>
</evidence>
<feature type="transmembrane region" description="Helical" evidence="6">
    <location>
        <begin position="382"/>
        <end position="401"/>
    </location>
</feature>
<evidence type="ECO:0000313" key="10">
    <source>
        <dbReference type="Proteomes" id="UP000440198"/>
    </source>
</evidence>
<feature type="transmembrane region" description="Helical" evidence="6">
    <location>
        <begin position="161"/>
        <end position="182"/>
    </location>
</feature>
<keyword evidence="4 6" id="KW-1133">Transmembrane helix</keyword>
<evidence type="ECO:0000256" key="2">
    <source>
        <dbReference type="ARBA" id="ARBA00022475"/>
    </source>
</evidence>
<evidence type="ECO:0000256" key="6">
    <source>
        <dbReference type="SAM" id="Phobius"/>
    </source>
</evidence>
<sequence>MSDYSARNKRLAKNTIVLYFRMFFIMALQLYTSRLVLQALGIENYGIYNVVGGVMAMLNFVNMSLSNANSRFVSVEIGSGNLDSVKKLFGCIMSIHCLFGVIILIFAETVGLWFVMTQLVIPSERMVAAIWVYQSAVLSSIITIISSPYNGLIIAHEKMSAFAVISIFDAVAKFGIAILLFYSLIDRLILYAVLHVLIQLIVCLIYAVYCKKKFEESNYHFIWNKKVSLSVLSFAGWTLTGNIAVMGYTQGLNILLNIFFGAIVNAARGVSVQVQTAARMFFVGFQTAINPQIYKSYAQKDFDRMHALVFMSSRFSFFLMLVVTIPLCMHTQYILELWLGDVPEYTAAFVRIMLIVGLINTLQNPTMTALHATGNIKKVQIVESSLLLSVVPVAYFCLKFLHILPVMVFVVYFIIEFVAQFVRVYMIYPMIKLRMKDYFIKVMWPISVVTTLAVLVCWISSRVIVVSDFWMLLVAIAVYVLIIGVCVFFFGLQKIERQYAIKLVHEKVMKIC</sequence>
<feature type="transmembrane region" description="Helical" evidence="6">
    <location>
        <begin position="88"/>
        <end position="116"/>
    </location>
</feature>
<dbReference type="InterPro" id="IPR002528">
    <property type="entry name" value="MATE_fam"/>
</dbReference>
<feature type="transmembrane region" description="Helical" evidence="6">
    <location>
        <begin position="16"/>
        <end position="33"/>
    </location>
</feature>
<feature type="transmembrane region" description="Helical" evidence="6">
    <location>
        <begin position="128"/>
        <end position="149"/>
    </location>
</feature>
<dbReference type="PANTHER" id="PTHR30250:SF26">
    <property type="entry name" value="PSMA PROTEIN"/>
    <property type="match status" value="1"/>
</dbReference>
<comment type="caution">
    <text evidence="7">The sequence shown here is derived from an EMBL/GenBank/DDBJ whole genome shotgun (WGS) entry which is preliminary data.</text>
</comment>
<feature type="transmembrane region" description="Helical" evidence="6">
    <location>
        <begin position="188"/>
        <end position="209"/>
    </location>
</feature>
<dbReference type="GO" id="GO:0015297">
    <property type="term" value="F:antiporter activity"/>
    <property type="evidence" value="ECO:0007669"/>
    <property type="project" value="InterPro"/>
</dbReference>
<dbReference type="Pfam" id="PF01554">
    <property type="entry name" value="MatE"/>
    <property type="match status" value="1"/>
</dbReference>
<evidence type="ECO:0000256" key="3">
    <source>
        <dbReference type="ARBA" id="ARBA00022692"/>
    </source>
</evidence>
<evidence type="ECO:0000313" key="8">
    <source>
        <dbReference type="EMBL" id="KAA5257857.1"/>
    </source>
</evidence>
<proteinExistence type="predicted"/>
<feature type="transmembrane region" description="Helical" evidence="6">
    <location>
        <begin position="469"/>
        <end position="492"/>
    </location>
</feature>
<protein>
    <submittedName>
        <fullName evidence="7">Lipopolysaccharide biosynthesis protein</fullName>
    </submittedName>
</protein>
<dbReference type="GO" id="GO:0005886">
    <property type="term" value="C:plasma membrane"/>
    <property type="evidence" value="ECO:0007669"/>
    <property type="project" value="UniProtKB-SubCell"/>
</dbReference>
<dbReference type="PANTHER" id="PTHR30250">
    <property type="entry name" value="PST FAMILY PREDICTED COLANIC ACID TRANSPORTER"/>
    <property type="match status" value="1"/>
</dbReference>
<dbReference type="GO" id="GO:0042910">
    <property type="term" value="F:xenobiotic transmembrane transporter activity"/>
    <property type="evidence" value="ECO:0007669"/>
    <property type="project" value="InterPro"/>
</dbReference>
<dbReference type="AlphaFoldDB" id="A0A7J4YNN4"/>
<evidence type="ECO:0000313" key="9">
    <source>
        <dbReference type="Proteomes" id="UP000421791"/>
    </source>
</evidence>
<dbReference type="RefSeq" id="WP_007752446.1">
    <property type="nucleotide sequence ID" value="NZ_JAPFDV010000219.1"/>
</dbReference>
<feature type="transmembrane region" description="Helical" evidence="6">
    <location>
        <begin position="438"/>
        <end position="463"/>
    </location>
</feature>
<feature type="transmembrane region" description="Helical" evidence="6">
    <location>
        <begin position="229"/>
        <end position="248"/>
    </location>
</feature>
<dbReference type="EMBL" id="VWAK01000016">
    <property type="protein sequence ID" value="KAA5230016.1"/>
    <property type="molecule type" value="Genomic_DNA"/>
</dbReference>
<organism evidence="7 9">
    <name type="scientific">Bacteroides finegoldii</name>
    <dbReference type="NCBI Taxonomy" id="338188"/>
    <lineage>
        <taxon>Bacteria</taxon>
        <taxon>Pseudomonadati</taxon>
        <taxon>Bacteroidota</taxon>
        <taxon>Bacteroidia</taxon>
        <taxon>Bacteroidales</taxon>
        <taxon>Bacteroidaceae</taxon>
        <taxon>Bacteroides</taxon>
    </lineage>
</organism>
<reference evidence="9 10" key="1">
    <citation type="journal article" date="2019" name="Nat. Med.">
        <title>A library of human gut bacterial isolates paired with longitudinal multiomics data enables mechanistic microbiome research.</title>
        <authorList>
            <person name="Poyet M."/>
            <person name="Groussin M."/>
            <person name="Gibbons S.M."/>
            <person name="Avila-Pacheco J."/>
            <person name="Jiang X."/>
            <person name="Kearney S.M."/>
            <person name="Perrotta A.R."/>
            <person name="Berdy B."/>
            <person name="Zhao S."/>
            <person name="Lieberman T.D."/>
            <person name="Swanson P.K."/>
            <person name="Smith M."/>
            <person name="Roesemann S."/>
            <person name="Alexander J.E."/>
            <person name="Rich S.A."/>
            <person name="Livny J."/>
            <person name="Vlamakis H."/>
            <person name="Clish C."/>
            <person name="Bullock K."/>
            <person name="Deik A."/>
            <person name="Scott J."/>
            <person name="Pierce K.A."/>
            <person name="Xavier R.J."/>
            <person name="Alm E.J."/>
        </authorList>
    </citation>
    <scope>NUCLEOTIDE SEQUENCE [LARGE SCALE GENOMIC DNA]</scope>
    <source>
        <strain evidence="8 10">BIOML-A2</strain>
        <strain evidence="7 9">BIOML-A6</strain>
    </source>
</reference>
<feature type="transmembrane region" description="Helical" evidence="6">
    <location>
        <begin position="45"/>
        <end position="67"/>
    </location>
</feature>
<dbReference type="Proteomes" id="UP000421791">
    <property type="component" value="Unassembled WGS sequence"/>
</dbReference>
<accession>A0A7J4YNN4</accession>
<dbReference type="EMBL" id="VWAG01000014">
    <property type="protein sequence ID" value="KAA5257857.1"/>
    <property type="molecule type" value="Genomic_DNA"/>
</dbReference>
<feature type="transmembrane region" description="Helical" evidence="6">
    <location>
        <begin position="345"/>
        <end position="362"/>
    </location>
</feature>
<feature type="transmembrane region" description="Helical" evidence="6">
    <location>
        <begin position="254"/>
        <end position="271"/>
    </location>
</feature>
<comment type="subcellular location">
    <subcellularLocation>
        <location evidence="1">Cell membrane</location>
        <topology evidence="1">Multi-pass membrane protein</topology>
    </subcellularLocation>
</comment>
<dbReference type="Proteomes" id="UP000440198">
    <property type="component" value="Unassembled WGS sequence"/>
</dbReference>
<keyword evidence="3 6" id="KW-0812">Transmembrane</keyword>
<keyword evidence="2" id="KW-1003">Cell membrane</keyword>
<dbReference type="GeneID" id="92988708"/>
<evidence type="ECO:0000256" key="5">
    <source>
        <dbReference type="ARBA" id="ARBA00023136"/>
    </source>
</evidence>
<keyword evidence="5 6" id="KW-0472">Membrane</keyword>
<evidence type="ECO:0000256" key="4">
    <source>
        <dbReference type="ARBA" id="ARBA00022989"/>
    </source>
</evidence>
<evidence type="ECO:0000256" key="1">
    <source>
        <dbReference type="ARBA" id="ARBA00004651"/>
    </source>
</evidence>
<dbReference type="InterPro" id="IPR050833">
    <property type="entry name" value="Poly_Biosynth_Transport"/>
</dbReference>
<gene>
    <name evidence="8" type="ORF">F2Z09_09690</name>
    <name evidence="7" type="ORF">F2Z22_11025</name>
</gene>
<feature type="transmembrane region" description="Helical" evidence="6">
    <location>
        <begin position="407"/>
        <end position="426"/>
    </location>
</feature>